<dbReference type="PROSITE" id="PS51720">
    <property type="entry name" value="G_AIG1"/>
    <property type="match status" value="1"/>
</dbReference>
<keyword evidence="15" id="KW-0342">GTP-binding</keyword>
<dbReference type="SUPFAM" id="SSF52540">
    <property type="entry name" value="P-loop containing nucleoside triphosphate hydrolases"/>
    <property type="match status" value="3"/>
</dbReference>
<dbReference type="GO" id="GO:0005525">
    <property type="term" value="F:GTP binding"/>
    <property type="evidence" value="ECO:0007669"/>
    <property type="project" value="UniProtKB-KW"/>
</dbReference>
<protein>
    <recommendedName>
        <fullName evidence="18">AIG1-type G domain-containing protein</fullName>
    </recommendedName>
</protein>
<dbReference type="InterPro" id="IPR027417">
    <property type="entry name" value="P-loop_NTPase"/>
</dbReference>
<comment type="caution">
    <text evidence="19">The sequence shown here is derived from an EMBL/GenBank/DDBJ whole genome shotgun (WGS) entry which is preliminary data.</text>
</comment>
<keyword evidence="11" id="KW-1002">Plastid outer membrane</keyword>
<comment type="subcellular location">
    <subcellularLocation>
        <location evidence="2">Membrane</location>
        <topology evidence="2">Single-pass membrane protein</topology>
    </subcellularLocation>
    <subcellularLocation>
        <location evidence="17">Plastid</location>
        <location evidence="17">Chloroplast outer membrane</location>
    </subcellularLocation>
</comment>
<dbReference type="InterPro" id="IPR045058">
    <property type="entry name" value="GIMA/IAN/Toc"/>
</dbReference>
<dbReference type="GO" id="GO:0046872">
    <property type="term" value="F:metal ion binding"/>
    <property type="evidence" value="ECO:0007669"/>
    <property type="project" value="UniProtKB-KW"/>
</dbReference>
<evidence type="ECO:0000256" key="16">
    <source>
        <dbReference type="ARBA" id="ARBA00023136"/>
    </source>
</evidence>
<dbReference type="Pfam" id="PF04548">
    <property type="entry name" value="AIG1"/>
    <property type="match status" value="2"/>
</dbReference>
<evidence type="ECO:0000256" key="17">
    <source>
        <dbReference type="ARBA" id="ARBA00024013"/>
    </source>
</evidence>
<evidence type="ECO:0000256" key="13">
    <source>
        <dbReference type="ARBA" id="ARBA00022927"/>
    </source>
</evidence>
<keyword evidence="6" id="KW-0934">Plastid</keyword>
<evidence type="ECO:0000256" key="3">
    <source>
        <dbReference type="ARBA" id="ARBA00008535"/>
    </source>
</evidence>
<dbReference type="EMBL" id="RCHS01001996">
    <property type="protein sequence ID" value="RMX50249.1"/>
    <property type="molecule type" value="Genomic_DNA"/>
</dbReference>
<comment type="cofactor">
    <cofactor evidence="1">
        <name>Mg(2+)</name>
        <dbReference type="ChEBI" id="CHEBI:18420"/>
    </cofactor>
</comment>
<dbReference type="Gene3D" id="3.40.50.300">
    <property type="entry name" value="P-loop containing nucleotide triphosphate hydrolases"/>
    <property type="match status" value="3"/>
</dbReference>
<organism evidence="19 20">
    <name type="scientific">Pocillopora damicornis</name>
    <name type="common">Cauliflower coral</name>
    <name type="synonym">Millepora damicornis</name>
    <dbReference type="NCBI Taxonomy" id="46731"/>
    <lineage>
        <taxon>Eukaryota</taxon>
        <taxon>Metazoa</taxon>
        <taxon>Cnidaria</taxon>
        <taxon>Anthozoa</taxon>
        <taxon>Hexacorallia</taxon>
        <taxon>Scleractinia</taxon>
        <taxon>Astrocoeniina</taxon>
        <taxon>Pocilloporidae</taxon>
        <taxon>Pocillopora</taxon>
    </lineage>
</organism>
<name>A0A3M6U9M5_POCDA</name>
<evidence type="ECO:0000259" key="18">
    <source>
        <dbReference type="PROSITE" id="PS51720"/>
    </source>
</evidence>
<keyword evidence="9" id="KW-0547">Nucleotide-binding</keyword>
<evidence type="ECO:0000256" key="5">
    <source>
        <dbReference type="ARBA" id="ARBA00022528"/>
    </source>
</evidence>
<keyword evidence="12" id="KW-0460">Magnesium</keyword>
<dbReference type="GO" id="GO:0015031">
    <property type="term" value="P:protein transport"/>
    <property type="evidence" value="ECO:0007669"/>
    <property type="project" value="UniProtKB-KW"/>
</dbReference>
<dbReference type="GO" id="GO:0016787">
    <property type="term" value="F:hydrolase activity"/>
    <property type="evidence" value="ECO:0007669"/>
    <property type="project" value="UniProtKB-KW"/>
</dbReference>
<keyword evidence="4" id="KW-0813">Transport</keyword>
<evidence type="ECO:0000256" key="10">
    <source>
        <dbReference type="ARBA" id="ARBA00022801"/>
    </source>
</evidence>
<keyword evidence="16" id="KW-0472">Membrane</keyword>
<dbReference type="PANTHER" id="PTHR10903">
    <property type="entry name" value="GTPASE, IMAP FAMILY MEMBER-RELATED"/>
    <property type="match status" value="1"/>
</dbReference>
<comment type="similarity">
    <text evidence="3">Belongs to the TRAFAC class TrmE-Era-EngA-EngB-Septin-like GTPase superfamily. AIG1/Toc34/Toc159-like paraseptin GTPase family. IAN subfamily.</text>
</comment>
<keyword evidence="14" id="KW-1133">Transmembrane helix</keyword>
<keyword evidence="20" id="KW-1185">Reference proteome</keyword>
<evidence type="ECO:0000313" key="19">
    <source>
        <dbReference type="EMBL" id="RMX50249.1"/>
    </source>
</evidence>
<dbReference type="Proteomes" id="UP000275408">
    <property type="component" value="Unassembled WGS sequence"/>
</dbReference>
<evidence type="ECO:0000256" key="6">
    <source>
        <dbReference type="ARBA" id="ARBA00022640"/>
    </source>
</evidence>
<evidence type="ECO:0000256" key="1">
    <source>
        <dbReference type="ARBA" id="ARBA00001946"/>
    </source>
</evidence>
<evidence type="ECO:0000256" key="7">
    <source>
        <dbReference type="ARBA" id="ARBA00022692"/>
    </source>
</evidence>
<evidence type="ECO:0000256" key="2">
    <source>
        <dbReference type="ARBA" id="ARBA00004167"/>
    </source>
</evidence>
<gene>
    <name evidence="19" type="ORF">pdam_00017206</name>
</gene>
<evidence type="ECO:0000256" key="11">
    <source>
        <dbReference type="ARBA" id="ARBA00022805"/>
    </source>
</evidence>
<evidence type="ECO:0000256" key="4">
    <source>
        <dbReference type="ARBA" id="ARBA00022448"/>
    </source>
</evidence>
<reference evidence="19 20" key="1">
    <citation type="journal article" date="2018" name="Sci. Rep.">
        <title>Comparative analysis of the Pocillopora damicornis genome highlights role of immune system in coral evolution.</title>
        <authorList>
            <person name="Cunning R."/>
            <person name="Bay R.A."/>
            <person name="Gillette P."/>
            <person name="Baker A.C."/>
            <person name="Traylor-Knowles N."/>
        </authorList>
    </citation>
    <scope>NUCLEOTIDE SEQUENCE [LARGE SCALE GENOMIC DNA]</scope>
    <source>
        <strain evidence="19">RSMAS</strain>
        <tissue evidence="19">Whole animal</tissue>
    </source>
</reference>
<evidence type="ECO:0000256" key="12">
    <source>
        <dbReference type="ARBA" id="ARBA00022842"/>
    </source>
</evidence>
<keyword evidence="10" id="KW-0378">Hydrolase</keyword>
<proteinExistence type="inferred from homology"/>
<dbReference type="OrthoDB" id="5985928at2759"/>
<dbReference type="GO" id="GO:0016020">
    <property type="term" value="C:membrane"/>
    <property type="evidence" value="ECO:0007669"/>
    <property type="project" value="UniProtKB-SubCell"/>
</dbReference>
<dbReference type="AlphaFoldDB" id="A0A3M6U9M5"/>
<evidence type="ECO:0000313" key="20">
    <source>
        <dbReference type="Proteomes" id="UP000275408"/>
    </source>
</evidence>
<accession>A0A3M6U9M5</accession>
<dbReference type="InterPro" id="IPR006703">
    <property type="entry name" value="G_AIG1"/>
</dbReference>
<evidence type="ECO:0000256" key="8">
    <source>
        <dbReference type="ARBA" id="ARBA00022723"/>
    </source>
</evidence>
<evidence type="ECO:0000256" key="9">
    <source>
        <dbReference type="ARBA" id="ARBA00022741"/>
    </source>
</evidence>
<evidence type="ECO:0000256" key="14">
    <source>
        <dbReference type="ARBA" id="ARBA00022989"/>
    </source>
</evidence>
<evidence type="ECO:0000256" key="15">
    <source>
        <dbReference type="ARBA" id="ARBA00023134"/>
    </source>
</evidence>
<dbReference type="STRING" id="46731.A0A3M6U9M5"/>
<sequence>MARKGASNKSMDTSAAQLSDLLCCSADLEHYLREFILSGGREITFLLSGKTGVGKSHLTNALIGQELAEEGEELDPQTDDVTPYDFCKNNVKITVFDTPGLADDTGNDEKYLEQIKKKITAVDLFLFCFDMTSTRFRDDDARTIKKVTTTFGRSLWDHALVVLTFANRVQPSKDKVTEKDFFQQRMLRFRDKICEVLDKEGVDEKALNDLPFVPAGEWMKPALPDRDNWLTVFWIEAFKRINRNAKAAFLLANIDRFIISFGGHLSDEPRGEGERYDECSDEETFVVLGSLEKSSPVISTSEGKYHRKILERIKTKQMKSATISNSDTLVDDKYGSTSILRRGSASVSAEVGEQFRAQMRKMNVQGPGDEKRAYHCETVYSLPPSYDEAVRMGNPVPLPMDESSSQELFKEVIQEALHNCEPGVNAGVRVSRSIFGNIYAKLFRKTIEFIKNLLHGSPPGVSLNGHQEAKESIFGDDSCKYQLHEFLKSDRNEMTILLCGKTGVGKSHLTNALIGKNLTKEDHTLMAQEGTPEKSSDALATEVGQIIFGAKNLEYQIEEFVSSGGQTVNILLSGKTGVGKSYLTNALIGENLAAEGYDIDPQTDNVTAYEVVKNGINITVFDTPGLADATGNDEEYLRKIKEKVAHFDLFLFCTEMTSKRFRTDDLETIKKLTDALGEKLWEHALVVLTFANEVPLSPTKKTDDVPEATAFNNRVLAFKKAINKHLVAIGVPDITATNVPYTPAGELDDPRLPDREDWLTAFWIAAFKRINRNAKAAFLMATVDRISFSSTFSDGNEEIKVRKDGNVVNLDQFGNLSIEERNAITEFRAKLKEGDFDEKLNRCLKKTKMSDEPDQDTKVSGPSINVDETYSEEIIKDVFGGVTGQLIGELTGAKSGRKYQTFFGWLTKYFTKSYPTSRPT</sequence>
<keyword evidence="8" id="KW-0479">Metal-binding</keyword>
<keyword evidence="7" id="KW-0812">Transmembrane</keyword>
<keyword evidence="5" id="KW-0150">Chloroplast</keyword>
<feature type="domain" description="AIG1-type G" evidence="18">
    <location>
        <begin position="565"/>
        <end position="787"/>
    </location>
</feature>
<keyword evidence="13" id="KW-0653">Protein transport</keyword>
<dbReference type="PANTHER" id="PTHR10903:SF135">
    <property type="entry name" value="TRANSLOCASE OF CHLOROPLAST 120, CHLOROPLASTIC-RELATED"/>
    <property type="match status" value="1"/>
</dbReference>